<evidence type="ECO:0000259" key="6">
    <source>
        <dbReference type="PROSITE" id="PS01180"/>
    </source>
</evidence>
<feature type="region of interest" description="Disordered" evidence="4">
    <location>
        <begin position="384"/>
        <end position="441"/>
    </location>
</feature>
<proteinExistence type="predicted"/>
<evidence type="ECO:0000256" key="2">
    <source>
        <dbReference type="ARBA" id="ARBA00023157"/>
    </source>
</evidence>
<dbReference type="FunFam" id="2.60.120.290:FF:000013">
    <property type="entry name" value="Membrane frizzled-related protein"/>
    <property type="match status" value="1"/>
</dbReference>
<dbReference type="SUPFAM" id="SSF49854">
    <property type="entry name" value="Spermadhesin, CUB domain"/>
    <property type="match status" value="2"/>
</dbReference>
<keyword evidence="8" id="KW-1185">Reference proteome</keyword>
<reference evidence="7" key="1">
    <citation type="journal article" date="2023" name="G3 (Bethesda)">
        <title>Whole genome assembly and annotation of the endangered Caribbean coral Acropora cervicornis.</title>
        <authorList>
            <person name="Selwyn J.D."/>
            <person name="Vollmer S.V."/>
        </authorList>
    </citation>
    <scope>NUCLEOTIDE SEQUENCE</scope>
    <source>
        <strain evidence="7">K2</strain>
    </source>
</reference>
<dbReference type="InterPro" id="IPR031569">
    <property type="entry name" value="ApeC"/>
</dbReference>
<keyword evidence="5" id="KW-0472">Membrane</keyword>
<feature type="compositionally biased region" description="Polar residues" evidence="4">
    <location>
        <begin position="884"/>
        <end position="901"/>
    </location>
</feature>
<dbReference type="EMBL" id="JARQWQ010000051">
    <property type="protein sequence ID" value="KAK2557192.1"/>
    <property type="molecule type" value="Genomic_DNA"/>
</dbReference>
<dbReference type="Pfam" id="PF00431">
    <property type="entry name" value="CUB"/>
    <property type="match status" value="1"/>
</dbReference>
<evidence type="ECO:0000256" key="1">
    <source>
        <dbReference type="ARBA" id="ARBA00022737"/>
    </source>
</evidence>
<gene>
    <name evidence="7" type="ORF">P5673_020674</name>
</gene>
<feature type="compositionally biased region" description="Polar residues" evidence="4">
    <location>
        <begin position="395"/>
        <end position="430"/>
    </location>
</feature>
<dbReference type="PROSITE" id="PS01180">
    <property type="entry name" value="CUB"/>
    <property type="match status" value="2"/>
</dbReference>
<dbReference type="PANTHER" id="PTHR19324">
    <property type="entry name" value="PERFORIN-LIKE PROTEIN 1"/>
    <property type="match status" value="1"/>
</dbReference>
<protein>
    <submittedName>
        <fullName evidence="7">Neuropilin-2</fullName>
    </submittedName>
</protein>
<dbReference type="Pfam" id="PF16977">
    <property type="entry name" value="ApeC"/>
    <property type="match status" value="2"/>
</dbReference>
<feature type="domain" description="CUB" evidence="6">
    <location>
        <begin position="260"/>
        <end position="380"/>
    </location>
</feature>
<dbReference type="AlphaFoldDB" id="A0AAD9V124"/>
<dbReference type="Proteomes" id="UP001249851">
    <property type="component" value="Unassembled WGS sequence"/>
</dbReference>
<comment type="caution">
    <text evidence="3">Lacks conserved residue(s) required for the propagation of feature annotation.</text>
</comment>
<feature type="domain" description="CUB" evidence="6">
    <location>
        <begin position="680"/>
        <end position="813"/>
    </location>
</feature>
<dbReference type="CDD" id="cd00041">
    <property type="entry name" value="CUB"/>
    <property type="match status" value="2"/>
</dbReference>
<keyword evidence="1" id="KW-0677">Repeat</keyword>
<dbReference type="SMART" id="SM00042">
    <property type="entry name" value="CUB"/>
    <property type="match status" value="2"/>
</dbReference>
<keyword evidence="5" id="KW-0812">Transmembrane</keyword>
<feature type="region of interest" description="Disordered" evidence="4">
    <location>
        <begin position="845"/>
        <end position="865"/>
    </location>
</feature>
<evidence type="ECO:0000256" key="5">
    <source>
        <dbReference type="SAM" id="Phobius"/>
    </source>
</evidence>
<evidence type="ECO:0000313" key="7">
    <source>
        <dbReference type="EMBL" id="KAK2557192.1"/>
    </source>
</evidence>
<dbReference type="InterPro" id="IPR035914">
    <property type="entry name" value="Sperma_CUB_dom_sf"/>
</dbReference>
<dbReference type="InterPro" id="IPR000859">
    <property type="entry name" value="CUB_dom"/>
</dbReference>
<sequence length="1065" mass="119447">MPQTVVDIFLTCHQSGKVMVLSNRMFHAVILTTILFHKSLRFDHSQVNPVWPSGSYALPMANTGCPEEEEFTWITGHRVEELENDLNKNKHSASFHLKTNVGNPDTTRFFCVKNSTETDEGRPKWPDGKYCIYKKGLFCPQGFHAGYIKMDDNNGEKGSNRNSYIGELPEGVYDRDTMIYYCCKSTGSVKKRIALPVKKPFYLMPFESATCQEVKGVVYSLEYVVFDTENTQNQDTKVFPYPYGAHLENPTIHYCYYTECKVHFTVPVGMFSSPYFPQNYHDFHECQWNITVHPDHAIRLQFDVFELESNPYTCGHAKCSCDYVEIKEVSFTGEVISMGRYCMAKAPPSVLLSSTNQMMVTFHSDHTISAKGFNASYTSVLGKKAKDVTNKSTREGNSSSSIKPTTRTRGTVQESLINGITPNRHTSTTKRPGGPSAALAPKEMAPVNHTNHSSAIKKLTAQQIMGLSPKYFIAVIGSFVVVVSCATFLAWKLSKRNCKSSGQRREPLKLEKNNSERIFNLSSLSSSSLSSYREIEGSLLQDKLIDNPLYHKRNEQINHVEKHGSMEPSPLCCEESDKMADKLTENPLYERATWPHGNYCIYKKSINCPTGLSPGWVLWGDENGQNGINLNVKNGSVPKGLYNRDTRVSFCCQTVGSIDDPIELPIDEPFYLIAYRSKRCQEVLKTIHTVEFIRWTLSDLNGTFWSPNYPNEYKNKAWCEWHINVRPNYIIALTFEDFRLEDASFCQSTSCDCDYVEVRETSTNGTSSLIGKYCMGNAYPWGEIKSRGNNMTVVFRSNYWKGEPGFKARYRAIQVSGTTTKTSTSPRDTSTRPTRVAIGKWTKETKRPATGSSSHHNFTKTNKPTTLITTGGLVASSYTTNQNSAEGSLEVTETTGNTGVFPSTEPESLPTHNTIKEAGIHQGSKNGNLQNGNMRLAITVITSSMVTAGLIAVAVMCFYRRRSLKRTLPGQENQIVTFTARQNPNEDASKIMSSNIYARRASTADSIDNFVVDDEFKESDNPLYSSSVEAEQDNSNIIYESMDEISATTCAMEAESYNPVYEGLA</sequence>
<keyword evidence="5" id="KW-1133">Transmembrane helix</keyword>
<reference evidence="7" key="2">
    <citation type="journal article" date="2023" name="Science">
        <title>Genomic signatures of disease resistance in endangered staghorn corals.</title>
        <authorList>
            <person name="Vollmer S.V."/>
            <person name="Selwyn J.D."/>
            <person name="Despard B.A."/>
            <person name="Roesel C.L."/>
        </authorList>
    </citation>
    <scope>NUCLEOTIDE SEQUENCE</scope>
    <source>
        <strain evidence="7">K2</strain>
    </source>
</reference>
<dbReference type="PANTHER" id="PTHR19324:SF33">
    <property type="entry name" value="MUCIN-5AC"/>
    <property type="match status" value="1"/>
</dbReference>
<feature type="transmembrane region" description="Helical" evidence="5">
    <location>
        <begin position="936"/>
        <end position="959"/>
    </location>
</feature>
<feature type="compositionally biased region" description="Basic and acidic residues" evidence="4">
    <location>
        <begin position="384"/>
        <end position="394"/>
    </location>
</feature>
<dbReference type="FunFam" id="2.60.120.290:FF:000005">
    <property type="entry name" value="Procollagen C-endopeptidase enhancer 1"/>
    <property type="match status" value="1"/>
</dbReference>
<comment type="caution">
    <text evidence="7">The sequence shown here is derived from an EMBL/GenBank/DDBJ whole genome shotgun (WGS) entry which is preliminary data.</text>
</comment>
<evidence type="ECO:0000313" key="8">
    <source>
        <dbReference type="Proteomes" id="UP001249851"/>
    </source>
</evidence>
<feature type="region of interest" description="Disordered" evidence="4">
    <location>
        <begin position="884"/>
        <end position="911"/>
    </location>
</feature>
<keyword evidence="2" id="KW-1015">Disulfide bond</keyword>
<accession>A0AAD9V124</accession>
<evidence type="ECO:0000256" key="3">
    <source>
        <dbReference type="PROSITE-ProRule" id="PRU00059"/>
    </source>
</evidence>
<organism evidence="7 8">
    <name type="scientific">Acropora cervicornis</name>
    <name type="common">Staghorn coral</name>
    <dbReference type="NCBI Taxonomy" id="6130"/>
    <lineage>
        <taxon>Eukaryota</taxon>
        <taxon>Metazoa</taxon>
        <taxon>Cnidaria</taxon>
        <taxon>Anthozoa</taxon>
        <taxon>Hexacorallia</taxon>
        <taxon>Scleractinia</taxon>
        <taxon>Astrocoeniina</taxon>
        <taxon>Acroporidae</taxon>
        <taxon>Acropora</taxon>
    </lineage>
</organism>
<name>A0AAD9V124_ACRCE</name>
<dbReference type="Gene3D" id="2.60.120.290">
    <property type="entry name" value="Spermadhesin, CUB domain"/>
    <property type="match status" value="2"/>
</dbReference>
<evidence type="ECO:0000256" key="4">
    <source>
        <dbReference type="SAM" id="MobiDB-lite"/>
    </source>
</evidence>